<dbReference type="PANTHER" id="PTHR18934:SF213">
    <property type="entry name" value="3'-5' RNA HELICASE YTHDC2"/>
    <property type="match status" value="1"/>
</dbReference>
<organism evidence="11 12">
    <name type="scientific">Ostreobium quekettii</name>
    <dbReference type="NCBI Taxonomy" id="121088"/>
    <lineage>
        <taxon>Eukaryota</taxon>
        <taxon>Viridiplantae</taxon>
        <taxon>Chlorophyta</taxon>
        <taxon>core chlorophytes</taxon>
        <taxon>Ulvophyceae</taxon>
        <taxon>TCBD clade</taxon>
        <taxon>Bryopsidales</taxon>
        <taxon>Ostreobineae</taxon>
        <taxon>Ostreobiaceae</taxon>
        <taxon>Ostreobium</taxon>
    </lineage>
</organism>
<gene>
    <name evidence="11" type="ORF">OSTQU699_LOCUS8575</name>
</gene>
<evidence type="ECO:0000256" key="2">
    <source>
        <dbReference type="ARBA" id="ARBA00022801"/>
    </source>
</evidence>
<evidence type="ECO:0000313" key="11">
    <source>
        <dbReference type="EMBL" id="CAD7703218.1"/>
    </source>
</evidence>
<keyword evidence="4" id="KW-0067">ATP-binding</keyword>
<dbReference type="GO" id="GO:0005524">
    <property type="term" value="F:ATP binding"/>
    <property type="evidence" value="ECO:0007669"/>
    <property type="project" value="UniProtKB-KW"/>
</dbReference>
<sequence length="1220" mass="134090">MYFRVQVPVPPVLTEDMWALWHFAISARSCKAPNLEGEAMVAHRQSFVVPNIQSKNEARQVTVFKTPRKKATVMTYALRVTRQAESVVNQHFQRFPPSKSEIKEAVASEASDSGEASSSGTADSNGSNGKAQPAKKKFKAAANSASNFSAEQVKGRWRSVCERRGKPAMADINAAREALPIVKHREEILEAVHRNQVVLVCGETGSGKTTQLPQFILDDCWSRGQACKVICTQPRRLSAISIAERVAAERGEAVGDNVGYTIRLEAKGGPKSSLIFCTNGILLRIATKGGDMDDFTHVILDEIHERDAFADFLLITLRDILPAHPKLKLVLMSATLQHELFSEYFGGCPILHVEGRTFPVEDFYLEDILRLTGYEEEVTNGKVAMGIKKQPFSTAAQRAAVEEAVRLAFTSGSDEDFDNMMEVTGARGEGILVNMQHSKTGTTALHAAAGRGRMEEVRQLLLKGADVAIKSVNGMDAQAWAQHFGHKEVEAILKEHVEAADQAYSLRSSVMALDHYQSNTIADEVDLDLIHRLLMYICGEGQYRQDRKDLNIPMGAVLVFMPGWDEIMRMKSRLENDVFGKGRYQILALHSMIPPAEQRRVFLRPPPGVRKLILATNIAESAVTIDDVVMVINSGRLKEKSYDPYTAVSTLQSSWSSKASERQRRGRAGRCQEGVAFHLYSRARSSRLPEFQEPELKRCPLEELCLQVKMLDMPGSRAQSIAKFLARAPSPPVPKAVEHARSVLLDIGALTEDECLTTLGRHLAALPLPPQLGKLCLYGILFKCLDPVLTVACSMSYRDPWLNPTGDGERAMAKSIRTDLADLGGGGSDHLATVAVYGQWLLAKRTGREREFCRQNFVSNSTLMMIHGMREQLAGELHRQGLAGSIESCSARVGKGEIVRCILACGLYPRVGYSDFGKPGVIWTRKGEKAFIHPASVNTKLSAPMPVAGESAICPLVAYDELTRGESRLYIRSCTALQPHPLPLIAGTLELLEPDEEEQHEQHGRERGKHRRRNTVMLIDRWLRFEASEGMAMSLCVLRKRLQRAFAQKVNAARSPLSAELQDAVDSAGRFMSDATSSGAPGPADDAPPPRQFPHPNQPAGAPNFSPFHDLPGPAPGQRSDWQPDGGDVDCSRGGAHRGGRSNRRARGRMRGNENDAQWQQRECHQSGQHAGGQQRGGAGLREGRRRGARGPRNHLRGGVGRGGRGLNPNAVSFNPHAGV</sequence>
<dbReference type="Pfam" id="PF00271">
    <property type="entry name" value="Helicase_C"/>
    <property type="match status" value="1"/>
</dbReference>
<feature type="compositionally biased region" description="Basic residues" evidence="8">
    <location>
        <begin position="1184"/>
        <end position="1196"/>
    </location>
</feature>
<feature type="compositionally biased region" description="Low complexity" evidence="8">
    <location>
        <begin position="107"/>
        <end position="124"/>
    </location>
</feature>
<evidence type="ECO:0000256" key="6">
    <source>
        <dbReference type="ARBA" id="ARBA00060772"/>
    </source>
</evidence>
<keyword evidence="2" id="KW-0378">Hydrolase</keyword>
<dbReference type="PANTHER" id="PTHR18934">
    <property type="entry name" value="ATP-DEPENDENT RNA HELICASE"/>
    <property type="match status" value="1"/>
</dbReference>
<evidence type="ECO:0000256" key="5">
    <source>
        <dbReference type="ARBA" id="ARBA00022884"/>
    </source>
</evidence>
<comment type="caution">
    <text evidence="11">The sequence shown here is derived from an EMBL/GenBank/DDBJ whole genome shotgun (WGS) entry which is preliminary data.</text>
</comment>
<dbReference type="GO" id="GO:0016787">
    <property type="term" value="F:hydrolase activity"/>
    <property type="evidence" value="ECO:0007669"/>
    <property type="project" value="UniProtKB-KW"/>
</dbReference>
<feature type="repeat" description="ANK" evidence="7">
    <location>
        <begin position="440"/>
        <end position="472"/>
    </location>
</feature>
<dbReference type="PROSITE" id="PS51194">
    <property type="entry name" value="HELICASE_CTER"/>
    <property type="match status" value="1"/>
</dbReference>
<dbReference type="PROSITE" id="PS50088">
    <property type="entry name" value="ANK_REPEAT"/>
    <property type="match status" value="1"/>
</dbReference>
<evidence type="ECO:0000256" key="4">
    <source>
        <dbReference type="ARBA" id="ARBA00022840"/>
    </source>
</evidence>
<dbReference type="Proteomes" id="UP000708148">
    <property type="component" value="Unassembled WGS sequence"/>
</dbReference>
<feature type="domain" description="Helicase ATP-binding" evidence="9">
    <location>
        <begin position="189"/>
        <end position="354"/>
    </location>
</feature>
<evidence type="ECO:0000259" key="10">
    <source>
        <dbReference type="PROSITE" id="PS51194"/>
    </source>
</evidence>
<dbReference type="InterPro" id="IPR001650">
    <property type="entry name" value="Helicase_C-like"/>
</dbReference>
<dbReference type="GO" id="GO:0004386">
    <property type="term" value="F:helicase activity"/>
    <property type="evidence" value="ECO:0007669"/>
    <property type="project" value="UniProtKB-KW"/>
</dbReference>
<keyword evidence="7" id="KW-0040">ANK repeat</keyword>
<dbReference type="InterPro" id="IPR014001">
    <property type="entry name" value="Helicase_ATP-bd"/>
</dbReference>
<dbReference type="InterPro" id="IPR011709">
    <property type="entry name" value="DEAD-box_helicase_OB_fold"/>
</dbReference>
<feature type="compositionally biased region" description="Gly residues" evidence="8">
    <location>
        <begin position="1170"/>
        <end position="1181"/>
    </location>
</feature>
<keyword evidence="3" id="KW-0347">Helicase</keyword>
<dbReference type="Pfam" id="PF21010">
    <property type="entry name" value="HA2_C"/>
    <property type="match status" value="1"/>
</dbReference>
<dbReference type="Pfam" id="PF00270">
    <property type="entry name" value="DEAD"/>
    <property type="match status" value="1"/>
</dbReference>
<keyword evidence="12" id="KW-1185">Reference proteome</keyword>
<evidence type="ECO:0000313" key="12">
    <source>
        <dbReference type="Proteomes" id="UP000708148"/>
    </source>
</evidence>
<feature type="region of interest" description="Disordered" evidence="8">
    <location>
        <begin position="1071"/>
        <end position="1220"/>
    </location>
</feature>
<evidence type="ECO:0000256" key="8">
    <source>
        <dbReference type="SAM" id="MobiDB-lite"/>
    </source>
</evidence>
<dbReference type="EMBL" id="CAJHUC010002120">
    <property type="protein sequence ID" value="CAD7703218.1"/>
    <property type="molecule type" value="Genomic_DNA"/>
</dbReference>
<dbReference type="GO" id="GO:0003723">
    <property type="term" value="F:RNA binding"/>
    <property type="evidence" value="ECO:0007669"/>
    <property type="project" value="UniProtKB-KW"/>
</dbReference>
<dbReference type="InterPro" id="IPR002110">
    <property type="entry name" value="Ankyrin_rpt"/>
</dbReference>
<dbReference type="SUPFAM" id="SSF52540">
    <property type="entry name" value="P-loop containing nucleoside triphosphate hydrolases"/>
    <property type="match status" value="2"/>
</dbReference>
<dbReference type="Gene3D" id="1.25.40.20">
    <property type="entry name" value="Ankyrin repeat-containing domain"/>
    <property type="match status" value="1"/>
</dbReference>
<dbReference type="OrthoDB" id="5600252at2759"/>
<protein>
    <submittedName>
        <fullName evidence="11">Uncharacterized protein</fullName>
    </submittedName>
</protein>
<keyword evidence="5" id="KW-0694">RNA-binding</keyword>
<comment type="similarity">
    <text evidence="6">Belongs to the DExH box helicase family.</text>
</comment>
<dbReference type="InterPro" id="IPR011545">
    <property type="entry name" value="DEAD/DEAH_box_helicase_dom"/>
</dbReference>
<proteinExistence type="inferred from homology"/>
<dbReference type="Gene3D" id="3.40.50.300">
    <property type="entry name" value="P-loop containing nucleotide triphosphate hydrolases"/>
    <property type="match status" value="2"/>
</dbReference>
<evidence type="ECO:0000256" key="7">
    <source>
        <dbReference type="PROSITE-ProRule" id="PRU00023"/>
    </source>
</evidence>
<dbReference type="CDD" id="cd17917">
    <property type="entry name" value="DEXHc_RHA-like"/>
    <property type="match status" value="1"/>
</dbReference>
<dbReference type="InterPro" id="IPR027417">
    <property type="entry name" value="P-loop_NTPase"/>
</dbReference>
<accession>A0A8S1J6G6</accession>
<dbReference type="AlphaFoldDB" id="A0A8S1J6G6"/>
<dbReference type="Pfam" id="PF04408">
    <property type="entry name" value="WHD_HA2"/>
    <property type="match status" value="1"/>
</dbReference>
<evidence type="ECO:0000256" key="3">
    <source>
        <dbReference type="ARBA" id="ARBA00022806"/>
    </source>
</evidence>
<dbReference type="InterPro" id="IPR048333">
    <property type="entry name" value="HA2_WH"/>
</dbReference>
<feature type="compositionally biased region" description="Pro residues" evidence="8">
    <location>
        <begin position="1086"/>
        <end position="1097"/>
    </location>
</feature>
<feature type="compositionally biased region" description="Basic residues" evidence="8">
    <location>
        <begin position="1135"/>
        <end position="1150"/>
    </location>
</feature>
<dbReference type="InterPro" id="IPR007502">
    <property type="entry name" value="Helicase-assoc_dom"/>
</dbReference>
<dbReference type="PROSITE" id="PS50297">
    <property type="entry name" value="ANK_REP_REGION"/>
    <property type="match status" value="1"/>
</dbReference>
<dbReference type="FunFam" id="3.40.50.300:FF:000526">
    <property type="entry name" value="DExH-box ATP-dependent RNA helicase DExH3"/>
    <property type="match status" value="1"/>
</dbReference>
<feature type="region of interest" description="Disordered" evidence="8">
    <location>
        <begin position="98"/>
        <end position="143"/>
    </location>
</feature>
<dbReference type="PROSITE" id="PS51192">
    <property type="entry name" value="HELICASE_ATP_BIND_1"/>
    <property type="match status" value="1"/>
</dbReference>
<evidence type="ECO:0000256" key="1">
    <source>
        <dbReference type="ARBA" id="ARBA00022741"/>
    </source>
</evidence>
<dbReference type="Gene3D" id="1.20.120.1080">
    <property type="match status" value="1"/>
</dbReference>
<dbReference type="Pfam" id="PF07717">
    <property type="entry name" value="OB_NTP_bind"/>
    <property type="match status" value="1"/>
</dbReference>
<feature type="domain" description="Helicase C-terminal" evidence="10">
    <location>
        <begin position="546"/>
        <end position="712"/>
    </location>
</feature>
<dbReference type="InterPro" id="IPR036770">
    <property type="entry name" value="Ankyrin_rpt-contain_sf"/>
</dbReference>
<keyword evidence="1" id="KW-0547">Nucleotide-binding</keyword>
<reference evidence="11" key="1">
    <citation type="submission" date="2020-12" db="EMBL/GenBank/DDBJ databases">
        <authorList>
            <person name="Iha C."/>
        </authorList>
    </citation>
    <scope>NUCLEOTIDE SEQUENCE</scope>
</reference>
<dbReference type="CDD" id="cd18791">
    <property type="entry name" value="SF2_C_RHA"/>
    <property type="match status" value="1"/>
</dbReference>
<evidence type="ECO:0000259" key="9">
    <source>
        <dbReference type="PROSITE" id="PS51192"/>
    </source>
</evidence>
<dbReference type="SUPFAM" id="SSF48403">
    <property type="entry name" value="Ankyrin repeat"/>
    <property type="match status" value="1"/>
</dbReference>
<dbReference type="Pfam" id="PF00023">
    <property type="entry name" value="Ank"/>
    <property type="match status" value="1"/>
</dbReference>
<dbReference type="SMART" id="SM00490">
    <property type="entry name" value="HELICc"/>
    <property type="match status" value="1"/>
</dbReference>
<name>A0A8S1J6G6_9CHLO</name>
<dbReference type="SMART" id="SM00487">
    <property type="entry name" value="DEXDc"/>
    <property type="match status" value="1"/>
</dbReference>
<dbReference type="SMART" id="SM00847">
    <property type="entry name" value="HA2"/>
    <property type="match status" value="1"/>
</dbReference>